<proteinExistence type="predicted"/>
<dbReference type="SUPFAM" id="SSF47413">
    <property type="entry name" value="lambda repressor-like DNA-binding domains"/>
    <property type="match status" value="1"/>
</dbReference>
<evidence type="ECO:0000256" key="2">
    <source>
        <dbReference type="ARBA" id="ARBA00023125"/>
    </source>
</evidence>
<dbReference type="STRING" id="273035.SKUN_001057"/>
<dbReference type="RefSeq" id="WP_053391094.1">
    <property type="nucleotide sequence ID" value="NZ_CP010899.1"/>
</dbReference>
<evidence type="ECO:0000256" key="3">
    <source>
        <dbReference type="ARBA" id="ARBA00023163"/>
    </source>
</evidence>
<evidence type="ECO:0000259" key="4">
    <source>
        <dbReference type="PROSITE" id="PS50932"/>
    </source>
</evidence>
<dbReference type="PANTHER" id="PTHR30146">
    <property type="entry name" value="LACI-RELATED TRANSCRIPTIONAL REPRESSOR"/>
    <property type="match status" value="1"/>
</dbReference>
<organism evidence="5 6">
    <name type="scientific">Spiroplasma kunkelii CR2-3x</name>
    <dbReference type="NCBI Taxonomy" id="273035"/>
    <lineage>
        <taxon>Bacteria</taxon>
        <taxon>Bacillati</taxon>
        <taxon>Mycoplasmatota</taxon>
        <taxon>Mollicutes</taxon>
        <taxon>Entomoplasmatales</taxon>
        <taxon>Spiroplasmataceae</taxon>
        <taxon>Spiroplasma</taxon>
    </lineage>
</organism>
<dbReference type="Pfam" id="PF00356">
    <property type="entry name" value="LacI"/>
    <property type="match status" value="1"/>
</dbReference>
<dbReference type="AlphaFoldDB" id="A0A0K2JHN8"/>
<accession>A0A0K2JHN8</accession>
<dbReference type="KEGG" id="skn:SKUN_001057"/>
<dbReference type="Gene3D" id="1.10.260.40">
    <property type="entry name" value="lambda repressor-like DNA-binding domains"/>
    <property type="match status" value="1"/>
</dbReference>
<reference evidence="5 6" key="1">
    <citation type="journal article" date="2015" name="Genome Announc.">
        <title>Complete Genome Sequence of Spiroplasma kunkelii Strain CR2-3x, Causal Agent of Corn Stunt Disease in Zea mays L.</title>
        <authorList>
            <person name="Davis R.E."/>
            <person name="Shao J."/>
            <person name="Dally E.L."/>
            <person name="Zhao Y."/>
            <person name="Gasparich G.E."/>
            <person name="Gaynor B.J."/>
            <person name="Athey J.C."/>
            <person name="Harrison N.A."/>
            <person name="Donofrio N."/>
        </authorList>
    </citation>
    <scope>NUCLEOTIDE SEQUENCE [LARGE SCALE GENOMIC DNA]</scope>
    <source>
        <strain evidence="5 6">CR2-3x</strain>
    </source>
</reference>
<keyword evidence="6" id="KW-1185">Reference proteome</keyword>
<gene>
    <name evidence="5" type="ORF">SKUN_001057</name>
</gene>
<dbReference type="SUPFAM" id="SSF53822">
    <property type="entry name" value="Periplasmic binding protein-like I"/>
    <property type="match status" value="1"/>
</dbReference>
<dbReference type="GO" id="GO:0003700">
    <property type="term" value="F:DNA-binding transcription factor activity"/>
    <property type="evidence" value="ECO:0007669"/>
    <property type="project" value="TreeGrafter"/>
</dbReference>
<keyword evidence="3" id="KW-0804">Transcription</keyword>
<dbReference type="PATRIC" id="fig|273035.7.peg.1303"/>
<dbReference type="Proteomes" id="UP000062963">
    <property type="component" value="Chromosome"/>
</dbReference>
<dbReference type="InterPro" id="IPR001387">
    <property type="entry name" value="Cro/C1-type_HTH"/>
</dbReference>
<dbReference type="PANTHER" id="PTHR30146:SF109">
    <property type="entry name" value="HTH-TYPE TRANSCRIPTIONAL REGULATOR GALS"/>
    <property type="match status" value="1"/>
</dbReference>
<evidence type="ECO:0000313" key="5">
    <source>
        <dbReference type="EMBL" id="ALA97943.1"/>
    </source>
</evidence>
<protein>
    <submittedName>
        <fullName evidence="5">Transcription regulator, LacI family</fullName>
    </submittedName>
</protein>
<dbReference type="InterPro" id="IPR028082">
    <property type="entry name" value="Peripla_BP_I"/>
</dbReference>
<dbReference type="GO" id="GO:0000976">
    <property type="term" value="F:transcription cis-regulatory region binding"/>
    <property type="evidence" value="ECO:0007669"/>
    <property type="project" value="TreeGrafter"/>
</dbReference>
<dbReference type="EMBL" id="CP010899">
    <property type="protein sequence ID" value="ALA97943.1"/>
    <property type="molecule type" value="Genomic_DNA"/>
</dbReference>
<keyword evidence="1" id="KW-0805">Transcription regulation</keyword>
<dbReference type="InterPro" id="IPR000843">
    <property type="entry name" value="HTH_LacI"/>
</dbReference>
<evidence type="ECO:0000313" key="6">
    <source>
        <dbReference type="Proteomes" id="UP000062963"/>
    </source>
</evidence>
<sequence length="329" mass="38521">MKTKKISIKTIAAECGVGVGTVSRYFNGGYVSKEKRLLIQKVVEKYNFQPDFAAHSIKKKMLEVYILIPDLTSSNTFIVKSILKQINDDFAKVVSFVVETTYDEDRYLLNLQKIVRRKPAALILFTISNDQNIRLFLQRINVPIIVYGRQWGDTVFINNDNEMMYALLQEMALNHEFDKQKEILYIGENPVTNLPTGFARYDTVVDWFKRRNYQFQSYFFFENQERIIWELVKTIDLNNKIIIVGTHTCYKVVISFLMKNNITNSLLTDICNSNDFFLPILPKHYYIAINYGELATKIILKLKQILDENNMTKNKTIECLSYEIKNFLK</sequence>
<name>A0A0K2JHN8_SPIKU</name>
<dbReference type="CDD" id="cd00093">
    <property type="entry name" value="HTH_XRE"/>
    <property type="match status" value="1"/>
</dbReference>
<feature type="domain" description="HTH lacI-type" evidence="4">
    <location>
        <begin position="6"/>
        <end position="59"/>
    </location>
</feature>
<dbReference type="PROSITE" id="PS50932">
    <property type="entry name" value="HTH_LACI_2"/>
    <property type="match status" value="1"/>
</dbReference>
<dbReference type="Gene3D" id="3.40.50.2300">
    <property type="match status" value="1"/>
</dbReference>
<dbReference type="SMART" id="SM00354">
    <property type="entry name" value="HTH_LACI"/>
    <property type="match status" value="1"/>
</dbReference>
<evidence type="ECO:0000256" key="1">
    <source>
        <dbReference type="ARBA" id="ARBA00023015"/>
    </source>
</evidence>
<keyword evidence="2" id="KW-0238">DNA-binding</keyword>
<dbReference type="OrthoDB" id="9775433at2"/>
<dbReference type="InterPro" id="IPR010982">
    <property type="entry name" value="Lambda_DNA-bd_dom_sf"/>
</dbReference>